<dbReference type="RefSeq" id="WP_236088613.1">
    <property type="nucleotide sequence ID" value="NZ_JAKGSG010000025.1"/>
</dbReference>
<sequence>MRPALRVAGTAVLSAAAATAAAWTGLLDPWHAFAAGGLVTTLAIVWTATGTPVDDPAWPRRTEEVRPGGRHDVSDLGWSTFGRDGRVTDRVVYRVRALADRRLRLLGVDPDDPAQRPEVERLLGARVLAQMTSRQPPTARSLQAWLDAVDRLAPENIHHPRRNP</sequence>
<gene>
    <name evidence="3" type="ORF">L1785_07605</name>
</gene>
<evidence type="ECO:0000313" key="3">
    <source>
        <dbReference type="EMBL" id="MCF4120842.1"/>
    </source>
</evidence>
<dbReference type="AlphaFoldDB" id="A0AA41U8U7"/>
<reference evidence="3" key="1">
    <citation type="submission" date="2022-01" db="EMBL/GenBank/DDBJ databases">
        <title>Antribacter sp. nov., isolated from Guizhou of China.</title>
        <authorList>
            <person name="Chengliang C."/>
            <person name="Ya Z."/>
        </authorList>
    </citation>
    <scope>NUCLEOTIDE SEQUENCE</scope>
    <source>
        <strain evidence="3">KLBMP 9083</strain>
    </source>
</reference>
<dbReference type="Proteomes" id="UP001165405">
    <property type="component" value="Unassembled WGS sequence"/>
</dbReference>
<evidence type="ECO:0000256" key="2">
    <source>
        <dbReference type="SAM" id="SignalP"/>
    </source>
</evidence>
<evidence type="ECO:0008006" key="5">
    <source>
        <dbReference type="Google" id="ProtNLM"/>
    </source>
</evidence>
<protein>
    <recommendedName>
        <fullName evidence="5">PH domain-containing protein</fullName>
    </recommendedName>
</protein>
<feature type="signal peptide" evidence="2">
    <location>
        <begin position="1"/>
        <end position="20"/>
    </location>
</feature>
<dbReference type="EMBL" id="JAKGSG010000025">
    <property type="protein sequence ID" value="MCF4120842.1"/>
    <property type="molecule type" value="Genomic_DNA"/>
</dbReference>
<keyword evidence="1" id="KW-0472">Membrane</keyword>
<feature type="chain" id="PRO_5041424579" description="PH domain-containing protein" evidence="2">
    <location>
        <begin position="21"/>
        <end position="164"/>
    </location>
</feature>
<feature type="transmembrane region" description="Helical" evidence="1">
    <location>
        <begin position="30"/>
        <end position="51"/>
    </location>
</feature>
<evidence type="ECO:0000313" key="4">
    <source>
        <dbReference type="Proteomes" id="UP001165405"/>
    </source>
</evidence>
<name>A0AA41U8U7_9MICO</name>
<keyword evidence="1" id="KW-0812">Transmembrane</keyword>
<evidence type="ECO:0000256" key="1">
    <source>
        <dbReference type="SAM" id="Phobius"/>
    </source>
</evidence>
<proteinExistence type="predicted"/>
<keyword evidence="4" id="KW-1185">Reference proteome</keyword>
<keyword evidence="1" id="KW-1133">Transmembrane helix</keyword>
<accession>A0AA41U8U7</accession>
<comment type="caution">
    <text evidence="3">The sequence shown here is derived from an EMBL/GenBank/DDBJ whole genome shotgun (WGS) entry which is preliminary data.</text>
</comment>
<keyword evidence="2" id="KW-0732">Signal</keyword>
<organism evidence="3 4">
    <name type="scientific">Antribacter soli</name>
    <dbReference type="NCBI Taxonomy" id="2910976"/>
    <lineage>
        <taxon>Bacteria</taxon>
        <taxon>Bacillati</taxon>
        <taxon>Actinomycetota</taxon>
        <taxon>Actinomycetes</taxon>
        <taxon>Micrococcales</taxon>
        <taxon>Promicromonosporaceae</taxon>
        <taxon>Antribacter</taxon>
    </lineage>
</organism>